<dbReference type="AlphaFoldDB" id="A0A7C1JZN5"/>
<dbReference type="Pfam" id="PF12679">
    <property type="entry name" value="ABC2_membrane_2"/>
    <property type="match status" value="1"/>
</dbReference>
<evidence type="ECO:0000313" key="1">
    <source>
        <dbReference type="EMBL" id="HEF66195.1"/>
    </source>
</evidence>
<dbReference type="PANTHER" id="PTHR43471">
    <property type="entry name" value="ABC TRANSPORTER PERMEASE"/>
    <property type="match status" value="1"/>
</dbReference>
<proteinExistence type="predicted"/>
<dbReference type="EMBL" id="DSJL01000011">
    <property type="protein sequence ID" value="HEF66195.1"/>
    <property type="molecule type" value="Genomic_DNA"/>
</dbReference>
<sequence>MAGNTVLVLAQKELRDALRNRWFLADAVALLVLSSALSLLVFLTGATSPVSGFGRTAASLVNLMLLLVPLMGLTLGALALASDRERSALEFWLAQPVGTGAYFLGKALGIGLALAAAVALGFGASAVFLLFVGATDPLAFLALTGLTILLAWASLTLGLLLSSRCSRTSTAVSLALGLWLVLVLLGNLGLMGTALAVRLPPSWLLGIALVNPTEAYRIAALRLLAGTLELLGPAGLYADERFGATLPLLLASMLLLWSLVGGVAAYAVLRREVLR</sequence>
<dbReference type="GO" id="GO:0005886">
    <property type="term" value="C:plasma membrane"/>
    <property type="evidence" value="ECO:0007669"/>
    <property type="project" value="UniProtKB-SubCell"/>
</dbReference>
<accession>A0A7C1JZN5</accession>
<reference evidence="1" key="1">
    <citation type="journal article" date="2020" name="mSystems">
        <title>Genome- and Community-Level Interaction Insights into Carbon Utilization and Element Cycling Functions of Hydrothermarchaeota in Hydrothermal Sediment.</title>
        <authorList>
            <person name="Zhou Z."/>
            <person name="Liu Y."/>
            <person name="Xu W."/>
            <person name="Pan J."/>
            <person name="Luo Z.H."/>
            <person name="Li M."/>
        </authorList>
    </citation>
    <scope>NUCLEOTIDE SEQUENCE [LARGE SCALE GENOMIC DNA]</scope>
    <source>
        <strain evidence="1">SpSt-222</strain>
    </source>
</reference>
<comment type="caution">
    <text evidence="1">The sequence shown here is derived from an EMBL/GenBank/DDBJ whole genome shotgun (WGS) entry which is preliminary data.</text>
</comment>
<dbReference type="GO" id="GO:0140359">
    <property type="term" value="F:ABC-type transporter activity"/>
    <property type="evidence" value="ECO:0007669"/>
    <property type="project" value="InterPro"/>
</dbReference>
<gene>
    <name evidence="1" type="ORF">ENP47_11470</name>
</gene>
<dbReference type="PANTHER" id="PTHR43471:SF1">
    <property type="entry name" value="ABC TRANSPORTER PERMEASE PROTEIN NOSY-RELATED"/>
    <property type="match status" value="1"/>
</dbReference>
<protein>
    <submittedName>
        <fullName evidence="1">ABC transporter permease</fullName>
    </submittedName>
</protein>
<organism evidence="1">
    <name type="scientific">Thermomicrobium roseum</name>
    <dbReference type="NCBI Taxonomy" id="500"/>
    <lineage>
        <taxon>Bacteria</taxon>
        <taxon>Pseudomonadati</taxon>
        <taxon>Thermomicrobiota</taxon>
        <taxon>Thermomicrobia</taxon>
        <taxon>Thermomicrobiales</taxon>
        <taxon>Thermomicrobiaceae</taxon>
        <taxon>Thermomicrobium</taxon>
    </lineage>
</organism>
<name>A0A7C1JZN5_THERO</name>